<dbReference type="GO" id="GO:0005524">
    <property type="term" value="F:ATP binding"/>
    <property type="evidence" value="ECO:0007669"/>
    <property type="project" value="UniProtKB-KW"/>
</dbReference>
<dbReference type="SUPFAM" id="SSF52374">
    <property type="entry name" value="Nucleotidylyl transferase"/>
    <property type="match status" value="1"/>
</dbReference>
<dbReference type="GO" id="GO:0016879">
    <property type="term" value="F:ligase activity, forming carbon-nitrogen bonds"/>
    <property type="evidence" value="ECO:0007669"/>
    <property type="project" value="UniProtKB-UniRule"/>
</dbReference>
<keyword evidence="1" id="KW-0694">RNA-binding</keyword>
<comment type="similarity">
    <text evidence="1">Belongs to the TmcAL family.</text>
</comment>
<comment type="subcellular location">
    <subcellularLocation>
        <location evidence="1">Cytoplasm</location>
    </subcellularLocation>
</comment>
<keyword evidence="1" id="KW-0436">Ligase</keyword>
<dbReference type="Proteomes" id="UP000324143">
    <property type="component" value="Unassembled WGS sequence"/>
</dbReference>
<evidence type="ECO:0000313" key="3">
    <source>
        <dbReference type="Proteomes" id="UP000324143"/>
    </source>
</evidence>
<proteinExistence type="inferred from homology"/>
<feature type="binding site" evidence="1">
    <location>
        <begin position="8"/>
        <end position="21"/>
    </location>
    <ligand>
        <name>ATP</name>
        <dbReference type="ChEBI" id="CHEBI:30616"/>
    </ligand>
</feature>
<keyword evidence="1" id="KW-0547">Nucleotide-binding</keyword>
<dbReference type="InterPro" id="IPR008513">
    <property type="entry name" value="tRNA(Met)_cyd_acetate_ligase"/>
</dbReference>
<dbReference type="AlphaFoldDB" id="A0A5D0MI19"/>
<feature type="binding site" evidence="1">
    <location>
        <position position="163"/>
    </location>
    <ligand>
        <name>ATP</name>
        <dbReference type="ChEBI" id="CHEBI:30616"/>
    </ligand>
</feature>
<keyword evidence="1" id="KW-0963">Cytoplasm</keyword>
<name>A0A5D0MI19_9BACT</name>
<feature type="binding site" evidence="1">
    <location>
        <begin position="189"/>
        <end position="190"/>
    </location>
    <ligand>
        <name>ATP</name>
        <dbReference type="ChEBI" id="CHEBI:30616"/>
    </ligand>
</feature>
<dbReference type="InterPro" id="IPR014729">
    <property type="entry name" value="Rossmann-like_a/b/a_fold"/>
</dbReference>
<protein>
    <recommendedName>
        <fullName evidence="1">tRNA(Met) cytidine acetate ligase</fullName>
        <ecNumber evidence="1">6.3.4.-</ecNumber>
    </recommendedName>
</protein>
<organism evidence="2 3">
    <name type="scientific">Candidatus Mcinerneyibacterium aminivorans</name>
    <dbReference type="NCBI Taxonomy" id="2703815"/>
    <lineage>
        <taxon>Bacteria</taxon>
        <taxon>Candidatus Macinerneyibacteriota</taxon>
        <taxon>Candidatus Mcinerneyibacteria</taxon>
        <taxon>Candidatus Mcinerneyibacteriales</taxon>
        <taxon>Candidatus Mcinerneyibacteriaceae</taxon>
        <taxon>Candidatus Mcinerneyibacterium</taxon>
    </lineage>
</organism>
<gene>
    <name evidence="1" type="primary">tmcAL</name>
    <name evidence="2" type="ORF">FXF47_06915</name>
</gene>
<accession>A0A5D0MI19</accession>
<keyword evidence="1" id="KW-0819">tRNA processing</keyword>
<comment type="catalytic activity">
    <reaction evidence="1">
        <text>cytidine(34) in elongator tRNA(Met) + acetate + ATP = N(4)-acetylcytidine(34) in elongator tRNA(Met) + AMP + diphosphate</text>
        <dbReference type="Rhea" id="RHEA:58144"/>
        <dbReference type="Rhea" id="RHEA-COMP:10693"/>
        <dbReference type="Rhea" id="RHEA-COMP:10694"/>
        <dbReference type="ChEBI" id="CHEBI:30089"/>
        <dbReference type="ChEBI" id="CHEBI:30616"/>
        <dbReference type="ChEBI" id="CHEBI:33019"/>
        <dbReference type="ChEBI" id="CHEBI:74900"/>
        <dbReference type="ChEBI" id="CHEBI:82748"/>
        <dbReference type="ChEBI" id="CHEBI:456215"/>
    </reaction>
</comment>
<comment type="caution">
    <text evidence="2">The sequence shown here is derived from an EMBL/GenBank/DDBJ whole genome shotgun (WGS) entry which is preliminary data.</text>
</comment>
<keyword evidence="1" id="KW-0820">tRNA-binding</keyword>
<reference evidence="2" key="1">
    <citation type="submission" date="2019-08" db="EMBL/GenBank/DDBJ databases">
        <title>Genomic characterization of a novel candidate phylum (ARYD3) from a high temperature, high salinity tertiary oil reservoir in north central Oklahoma, USA.</title>
        <authorList>
            <person name="Youssef N.H."/>
            <person name="Yadav A."/>
            <person name="Elshahed M.S."/>
        </authorList>
    </citation>
    <scope>NUCLEOTIDE SEQUENCE [LARGE SCALE GENOMIC DNA]</scope>
    <source>
        <strain evidence="2">ARYD3</strain>
    </source>
</reference>
<dbReference type="GO" id="GO:0000049">
    <property type="term" value="F:tRNA binding"/>
    <property type="evidence" value="ECO:0007669"/>
    <property type="project" value="UniProtKB-KW"/>
</dbReference>
<dbReference type="PANTHER" id="PTHR37825">
    <property type="entry name" value="TRNA(MET) CYTIDINE ACETATE LIGASE"/>
    <property type="match status" value="1"/>
</dbReference>
<dbReference type="EC" id="6.3.4.-" evidence="1"/>
<dbReference type="Pfam" id="PF05636">
    <property type="entry name" value="HIGH_NTase1"/>
    <property type="match status" value="1"/>
</dbReference>
<dbReference type="EMBL" id="VSIX01000065">
    <property type="protein sequence ID" value="TYB30908.1"/>
    <property type="molecule type" value="Genomic_DNA"/>
</dbReference>
<keyword evidence="3" id="KW-1185">Reference proteome</keyword>
<dbReference type="PANTHER" id="PTHR37825:SF1">
    <property type="entry name" value="TRNA(MET) CYTIDINE ACETATE LIGASE"/>
    <property type="match status" value="1"/>
</dbReference>
<dbReference type="Gene3D" id="3.40.50.620">
    <property type="entry name" value="HUPs"/>
    <property type="match status" value="1"/>
</dbReference>
<keyword evidence="1" id="KW-0067">ATP-binding</keyword>
<dbReference type="GO" id="GO:0016740">
    <property type="term" value="F:transferase activity"/>
    <property type="evidence" value="ECO:0007669"/>
    <property type="project" value="UniProtKB-KW"/>
</dbReference>
<evidence type="ECO:0000313" key="2">
    <source>
        <dbReference type="EMBL" id="TYB30908.1"/>
    </source>
</evidence>
<dbReference type="HAMAP" id="MF_01539">
    <property type="entry name" value="TmcAL"/>
    <property type="match status" value="1"/>
</dbReference>
<evidence type="ECO:0000256" key="1">
    <source>
        <dbReference type="HAMAP-Rule" id="MF_01539"/>
    </source>
</evidence>
<dbReference type="GO" id="GO:0006400">
    <property type="term" value="P:tRNA modification"/>
    <property type="evidence" value="ECO:0007669"/>
    <property type="project" value="UniProtKB-UniRule"/>
</dbReference>
<feature type="binding site" evidence="1">
    <location>
        <position position="103"/>
    </location>
    <ligand>
        <name>ATP</name>
        <dbReference type="ChEBI" id="CHEBI:30616"/>
    </ligand>
</feature>
<comment type="function">
    <text evidence="1">Catalyzes the formation of N(4)-acetylcytidine (ac(4)C) at the wobble position of elongator tRNA(Met), using acetate and ATP as substrates. First activates an acetate ion to form acetyladenylate (Ac-AMP) and then transfers the acetyl group to tRNA to form ac(4)C34.</text>
</comment>
<dbReference type="GO" id="GO:0005737">
    <property type="term" value="C:cytoplasm"/>
    <property type="evidence" value="ECO:0007669"/>
    <property type="project" value="UniProtKB-SubCell"/>
</dbReference>
<sequence>MEKVLTIIAEYNPFHNGHKYHFQKSKEKTGIDKTLVIMSGNFVQRGEPAIIDYRSRAALAKKNGADLILKLPTFYSTASSDFFTFGAMKIIKEIKIPVILSFGAENKNKELITNIAEFLAFEEKKYYKKIRELMQDGMSMPRAREKIIVNEIPEAQKVLNGSNNILAIDYIKNAYKLKIKNIEYQIIKRIGADYHDNSVQNIMSASGIRNNIKKKDSAWKNSVPDNVRDKLINNELKDIKSLYKYIKYAVVKEGLDIKRYRGVIEGIEHKLITEIQKVNNYGELLDALLTKRYTETFLKRMLLSIFLGITKKEFGYIQSRFYPFLEIIDFTEKGQKIINLIQKNSRIPLIHSINRYPWKDYYTIDKSIDIYRNLELKAERFYSNI</sequence>